<dbReference type="Proteomes" id="UP000509568">
    <property type="component" value="Chromosome"/>
</dbReference>
<evidence type="ECO:0000313" key="3">
    <source>
        <dbReference type="Proteomes" id="UP000509568"/>
    </source>
</evidence>
<keyword evidence="1" id="KW-0732">Signal</keyword>
<proteinExistence type="predicted"/>
<dbReference type="EMBL" id="CP056030">
    <property type="protein sequence ID" value="QKZ06345.1"/>
    <property type="molecule type" value="Genomic_DNA"/>
</dbReference>
<dbReference type="AlphaFoldDB" id="A0A7D5H2N2"/>
<dbReference type="KEGG" id="pez:HWQ56_22215"/>
<feature type="signal peptide" evidence="1">
    <location>
        <begin position="1"/>
        <end position="21"/>
    </location>
</feature>
<keyword evidence="3" id="KW-1185">Reference proteome</keyword>
<evidence type="ECO:0000313" key="2">
    <source>
        <dbReference type="EMBL" id="QKZ06345.1"/>
    </source>
</evidence>
<sequence>MNRLNLALGLALACTAAGTQAAEPCRIALDQPELDYGVLQLPTGSRLDSFQQAHALPERTVRVRISCPVPGPLAVDLTGASAGGQARFAEAGHLRLQLTQATVDGAVVDLANVNQGPTGQRELEVQPGQRIVPVNAGQPVLGSEWAMTLLVTPSLPLGELRRADETQLQGSLALQLAE</sequence>
<evidence type="ECO:0000256" key="1">
    <source>
        <dbReference type="SAM" id="SignalP"/>
    </source>
</evidence>
<reference evidence="2 3" key="1">
    <citation type="submission" date="2020-06" db="EMBL/GenBank/DDBJ databases">
        <title>Pseudomonas eucalypticola sp. nov., an endophyte of Eucalyptus dunnii leaves with biocontrol ability of eucalyptus leaf blight.</title>
        <authorList>
            <person name="Liu Y."/>
            <person name="Song Z."/>
            <person name="Zeng H."/>
            <person name="Lu M."/>
            <person name="Wang X."/>
            <person name="Lian X."/>
            <person name="Zhang Q."/>
        </authorList>
    </citation>
    <scope>NUCLEOTIDE SEQUENCE [LARGE SCALE GENOMIC DNA]</scope>
    <source>
        <strain evidence="2 3">NP-1</strain>
    </source>
</reference>
<dbReference type="RefSeq" id="WP_158156894.1">
    <property type="nucleotide sequence ID" value="NZ_CP056030.1"/>
</dbReference>
<gene>
    <name evidence="2" type="ORF">HWQ56_22215</name>
</gene>
<accession>A0A7D5H2N2</accession>
<evidence type="ECO:0008006" key="4">
    <source>
        <dbReference type="Google" id="ProtNLM"/>
    </source>
</evidence>
<protein>
    <recommendedName>
        <fullName evidence="4">Fimbrial protein</fullName>
    </recommendedName>
</protein>
<organism evidence="2 3">
    <name type="scientific">Pseudomonas eucalypticola</name>
    <dbReference type="NCBI Taxonomy" id="2599595"/>
    <lineage>
        <taxon>Bacteria</taxon>
        <taxon>Pseudomonadati</taxon>
        <taxon>Pseudomonadota</taxon>
        <taxon>Gammaproteobacteria</taxon>
        <taxon>Pseudomonadales</taxon>
        <taxon>Pseudomonadaceae</taxon>
        <taxon>Pseudomonas</taxon>
    </lineage>
</organism>
<feature type="chain" id="PRO_5028947847" description="Fimbrial protein" evidence="1">
    <location>
        <begin position="22"/>
        <end position="178"/>
    </location>
</feature>
<name>A0A7D5H2N2_9PSED</name>